<feature type="region of interest" description="Disordered" evidence="1">
    <location>
        <begin position="136"/>
        <end position="164"/>
    </location>
</feature>
<reference evidence="3" key="1">
    <citation type="submission" date="2022-12" db="EMBL/GenBank/DDBJ databases">
        <authorList>
            <person name="Alioto T."/>
            <person name="Alioto T."/>
            <person name="Gomez Garrido J."/>
        </authorList>
    </citation>
    <scope>NUCLEOTIDE SEQUENCE</scope>
</reference>
<dbReference type="Pfam" id="PF14223">
    <property type="entry name" value="Retrotran_gag_2"/>
    <property type="match status" value="1"/>
</dbReference>
<organism evidence="3 4">
    <name type="scientific">Podarcis lilfordi</name>
    <name type="common">Lilford's wall lizard</name>
    <dbReference type="NCBI Taxonomy" id="74358"/>
    <lineage>
        <taxon>Eukaryota</taxon>
        <taxon>Metazoa</taxon>
        <taxon>Chordata</taxon>
        <taxon>Craniata</taxon>
        <taxon>Vertebrata</taxon>
        <taxon>Euteleostomi</taxon>
        <taxon>Lepidosauria</taxon>
        <taxon>Squamata</taxon>
        <taxon>Bifurcata</taxon>
        <taxon>Unidentata</taxon>
        <taxon>Episquamata</taxon>
        <taxon>Laterata</taxon>
        <taxon>Lacertibaenia</taxon>
        <taxon>Lacertidae</taxon>
        <taxon>Podarcis</taxon>
    </lineage>
</organism>
<proteinExistence type="predicted"/>
<feature type="compositionally biased region" description="Polar residues" evidence="1">
    <location>
        <begin position="25"/>
        <end position="37"/>
    </location>
</feature>
<dbReference type="AlphaFoldDB" id="A0AA35LNG1"/>
<feature type="compositionally biased region" description="Low complexity" evidence="1">
    <location>
        <begin position="1"/>
        <end position="11"/>
    </location>
</feature>
<protein>
    <recommendedName>
        <fullName evidence="2">CCHC-type domain-containing protein</fullName>
    </recommendedName>
</protein>
<dbReference type="GO" id="GO:0008270">
    <property type="term" value="F:zinc ion binding"/>
    <property type="evidence" value="ECO:0007669"/>
    <property type="project" value="InterPro"/>
</dbReference>
<feature type="compositionally biased region" description="Basic residues" evidence="1">
    <location>
        <begin position="39"/>
        <end position="56"/>
    </location>
</feature>
<dbReference type="Gene3D" id="4.10.60.10">
    <property type="entry name" value="Zinc finger, CCHC-type"/>
    <property type="match status" value="1"/>
</dbReference>
<sequence>MLEQPGGSASSLEEEEAQPQSEASVNTGQAPDATEQQGGKRKAKKKNKSKKTKKSKRSDTEEESATLERLGSEDQESTQHRLLEQFELLEDHSRRLTERLHQLQSQAGPEGQRRQLLEAGECQPGPSSWTLKRESGEIAEGPPEGAQQAPAEMADFQSSQVQRGKRYDETDQAYIILSSLPESWLPVINSMESMRPRDLTLEYVVGKLTEEAERRSDRQAELQEWRSYSRGGQQQNLPMEQCQGLDLAMAVRRCYRCNQPGHLQRQCRARLPGDDMEQRQQWTQKRKQKGFSSGKKNTRSAQFVSAFSREERKIPRGTWLLDSGSSRIICNRREDFKTLGKPADGKDSIYLADGRRSKIDGQGTCFLQCLNTTLPETLFVSSLDYCLLSDERFCHEVQTLLSRTDGLRSMPTQIAYCPCK</sequence>
<dbReference type="Pfam" id="PF22936">
    <property type="entry name" value="Pol_BBD"/>
    <property type="match status" value="1"/>
</dbReference>
<feature type="region of interest" description="Disordered" evidence="1">
    <location>
        <begin position="275"/>
        <end position="299"/>
    </location>
</feature>
<feature type="region of interest" description="Disordered" evidence="1">
    <location>
        <begin position="1"/>
        <end position="86"/>
    </location>
</feature>
<feature type="domain" description="CCHC-type" evidence="2">
    <location>
        <begin position="253"/>
        <end position="269"/>
    </location>
</feature>
<feature type="compositionally biased region" description="Polar residues" evidence="1">
    <location>
        <begin position="290"/>
        <end position="299"/>
    </location>
</feature>
<dbReference type="EMBL" id="OX395145">
    <property type="protein sequence ID" value="CAI5799412.1"/>
    <property type="molecule type" value="Genomic_DNA"/>
</dbReference>
<dbReference type="Proteomes" id="UP001178461">
    <property type="component" value="Chromosome W"/>
</dbReference>
<dbReference type="SUPFAM" id="SSF57756">
    <property type="entry name" value="Retrovirus zinc finger-like domains"/>
    <property type="match status" value="1"/>
</dbReference>
<dbReference type="SMART" id="SM00343">
    <property type="entry name" value="ZnF_C2HC"/>
    <property type="match status" value="1"/>
</dbReference>
<dbReference type="InterPro" id="IPR001878">
    <property type="entry name" value="Znf_CCHC"/>
</dbReference>
<evidence type="ECO:0000313" key="3">
    <source>
        <dbReference type="EMBL" id="CAI5799412.1"/>
    </source>
</evidence>
<evidence type="ECO:0000259" key="2">
    <source>
        <dbReference type="SMART" id="SM00343"/>
    </source>
</evidence>
<evidence type="ECO:0000313" key="4">
    <source>
        <dbReference type="Proteomes" id="UP001178461"/>
    </source>
</evidence>
<feature type="compositionally biased region" description="Basic and acidic residues" evidence="1">
    <location>
        <begin position="77"/>
        <end position="86"/>
    </location>
</feature>
<dbReference type="InterPro" id="IPR054722">
    <property type="entry name" value="PolX-like_BBD"/>
</dbReference>
<dbReference type="GO" id="GO:0003676">
    <property type="term" value="F:nucleic acid binding"/>
    <property type="evidence" value="ECO:0007669"/>
    <property type="project" value="InterPro"/>
</dbReference>
<accession>A0AA35LNG1</accession>
<name>A0AA35LNG1_9SAUR</name>
<gene>
    <name evidence="3" type="ORF">PODLI_1B014553</name>
</gene>
<evidence type="ECO:0000256" key="1">
    <source>
        <dbReference type="SAM" id="MobiDB-lite"/>
    </source>
</evidence>
<dbReference type="InterPro" id="IPR036875">
    <property type="entry name" value="Znf_CCHC_sf"/>
</dbReference>
<keyword evidence="4" id="KW-1185">Reference proteome</keyword>
<dbReference type="Pfam" id="PF00098">
    <property type="entry name" value="zf-CCHC"/>
    <property type="match status" value="1"/>
</dbReference>